<proteinExistence type="predicted"/>
<gene>
    <name evidence="2" type="ORF">METZ01_LOCUS349435</name>
</gene>
<protein>
    <recommendedName>
        <fullName evidence="1">MOSC domain-containing protein</fullName>
    </recommendedName>
</protein>
<feature type="domain" description="MOSC" evidence="1">
    <location>
        <begin position="18"/>
        <end position="147"/>
    </location>
</feature>
<dbReference type="InterPro" id="IPR011037">
    <property type="entry name" value="Pyrv_Knase-like_insert_dom_sf"/>
</dbReference>
<dbReference type="AlphaFoldDB" id="A0A382RIZ4"/>
<dbReference type="EMBL" id="UINC01121428">
    <property type="protein sequence ID" value="SVC96581.1"/>
    <property type="molecule type" value="Genomic_DNA"/>
</dbReference>
<evidence type="ECO:0000313" key="2">
    <source>
        <dbReference type="EMBL" id="SVC96581.1"/>
    </source>
</evidence>
<dbReference type="PANTHER" id="PTHR36930:SF1">
    <property type="entry name" value="MOSC DOMAIN-CONTAINING PROTEIN"/>
    <property type="match status" value="1"/>
</dbReference>
<dbReference type="PROSITE" id="PS51340">
    <property type="entry name" value="MOSC"/>
    <property type="match status" value="1"/>
</dbReference>
<dbReference type="InterPro" id="IPR052716">
    <property type="entry name" value="MOSC_domain"/>
</dbReference>
<dbReference type="InterPro" id="IPR005302">
    <property type="entry name" value="MoCF_Sase_C"/>
</dbReference>
<organism evidence="2">
    <name type="scientific">marine metagenome</name>
    <dbReference type="NCBI Taxonomy" id="408172"/>
    <lineage>
        <taxon>unclassified sequences</taxon>
        <taxon>metagenomes</taxon>
        <taxon>ecological metagenomes</taxon>
    </lineage>
</organism>
<accession>A0A382RIZ4</accession>
<dbReference type="SUPFAM" id="SSF50800">
    <property type="entry name" value="PK beta-barrel domain-like"/>
    <property type="match status" value="1"/>
</dbReference>
<dbReference type="GO" id="GO:0030151">
    <property type="term" value="F:molybdenum ion binding"/>
    <property type="evidence" value="ECO:0007669"/>
    <property type="project" value="InterPro"/>
</dbReference>
<dbReference type="Pfam" id="PF03473">
    <property type="entry name" value="MOSC"/>
    <property type="match status" value="1"/>
</dbReference>
<sequence>MSKVFKIGITKNNNQEIQEVKEINLSVGKGIIGDRYFHEHNESRKQLTLIESENIDYYNEKFNLKIPYLNFRRNIVTRGIKLNDLVDKEILINQTKIKGIDLCRPCKELQEKLGLDNYIKEFLRKGGLRCEILTSTNIKVGDEIKVL</sequence>
<name>A0A382RIZ4_9ZZZZ</name>
<evidence type="ECO:0000259" key="1">
    <source>
        <dbReference type="PROSITE" id="PS51340"/>
    </source>
</evidence>
<dbReference type="GO" id="GO:0003824">
    <property type="term" value="F:catalytic activity"/>
    <property type="evidence" value="ECO:0007669"/>
    <property type="project" value="InterPro"/>
</dbReference>
<dbReference type="GO" id="GO:0030170">
    <property type="term" value="F:pyridoxal phosphate binding"/>
    <property type="evidence" value="ECO:0007669"/>
    <property type="project" value="InterPro"/>
</dbReference>
<dbReference type="PANTHER" id="PTHR36930">
    <property type="entry name" value="METAL-SULFUR CLUSTER BIOSYNTHESIS PROTEINS YUAD-RELATED"/>
    <property type="match status" value="1"/>
</dbReference>
<reference evidence="2" key="1">
    <citation type="submission" date="2018-05" db="EMBL/GenBank/DDBJ databases">
        <authorList>
            <person name="Lanie J.A."/>
            <person name="Ng W.-L."/>
            <person name="Kazmierczak K.M."/>
            <person name="Andrzejewski T.M."/>
            <person name="Davidsen T.M."/>
            <person name="Wayne K.J."/>
            <person name="Tettelin H."/>
            <person name="Glass J.I."/>
            <person name="Rusch D."/>
            <person name="Podicherti R."/>
            <person name="Tsui H.-C.T."/>
            <person name="Winkler M.E."/>
        </authorList>
    </citation>
    <scope>NUCLEOTIDE SEQUENCE</scope>
</reference>
<dbReference type="Gene3D" id="2.40.33.20">
    <property type="entry name" value="PK beta-barrel domain-like"/>
    <property type="match status" value="1"/>
</dbReference>